<comment type="similarity">
    <text evidence="2">Belongs to the wntless family.</text>
</comment>
<feature type="transmembrane region" description="Helical" evidence="9">
    <location>
        <begin position="344"/>
        <end position="361"/>
    </location>
</feature>
<dbReference type="PANTHER" id="PTHR13449">
    <property type="entry name" value="INTEGRAL MEMBRANE PROTEIN GPR177"/>
    <property type="match status" value="1"/>
</dbReference>
<evidence type="ECO:0000313" key="12">
    <source>
        <dbReference type="EMBL" id="CAC5407610.1"/>
    </source>
</evidence>
<evidence type="ECO:0000256" key="2">
    <source>
        <dbReference type="ARBA" id="ARBA00008148"/>
    </source>
</evidence>
<dbReference type="GO" id="GO:0017147">
    <property type="term" value="F:Wnt-protein binding"/>
    <property type="evidence" value="ECO:0007669"/>
    <property type="project" value="InterPro"/>
</dbReference>
<dbReference type="GO" id="GO:0016055">
    <property type="term" value="P:Wnt signaling pathway"/>
    <property type="evidence" value="ECO:0007669"/>
    <property type="project" value="UniProtKB-KW"/>
</dbReference>
<feature type="transmembrane region" description="Helical" evidence="9">
    <location>
        <begin position="241"/>
        <end position="262"/>
    </location>
</feature>
<protein>
    <submittedName>
        <fullName evidence="12">Protein wntless,Protein wntless homolog,Protein wntless homolog A,Protein wntless homolog B</fullName>
    </submittedName>
</protein>
<feature type="transmembrane region" description="Helical" evidence="9">
    <location>
        <begin position="313"/>
        <end position="332"/>
    </location>
</feature>
<feature type="transmembrane region" description="Helical" evidence="9">
    <location>
        <begin position="274"/>
        <end position="293"/>
    </location>
</feature>
<evidence type="ECO:0000256" key="5">
    <source>
        <dbReference type="ARBA" id="ARBA00022692"/>
    </source>
</evidence>
<evidence type="ECO:0000256" key="3">
    <source>
        <dbReference type="ARBA" id="ARBA00022473"/>
    </source>
</evidence>
<keyword evidence="5 9" id="KW-0812">Transmembrane</keyword>
<evidence type="ECO:0000256" key="1">
    <source>
        <dbReference type="ARBA" id="ARBA00004653"/>
    </source>
</evidence>
<evidence type="ECO:0000256" key="4">
    <source>
        <dbReference type="ARBA" id="ARBA00022687"/>
    </source>
</evidence>
<accession>A0A6J8DL67</accession>
<evidence type="ECO:0000259" key="11">
    <source>
        <dbReference type="Pfam" id="PF21883"/>
    </source>
</evidence>
<dbReference type="GO" id="GO:0006886">
    <property type="term" value="P:intracellular protein transport"/>
    <property type="evidence" value="ECO:0007669"/>
    <property type="project" value="TreeGrafter"/>
</dbReference>
<keyword evidence="4" id="KW-0879">Wnt signaling pathway</keyword>
<dbReference type="AlphaFoldDB" id="A0A6J8DL67"/>
<feature type="transmembrane region" description="Helical" evidence="9">
    <location>
        <begin position="14"/>
        <end position="34"/>
    </location>
</feature>
<evidence type="ECO:0000313" key="13">
    <source>
        <dbReference type="Proteomes" id="UP000507470"/>
    </source>
</evidence>
<evidence type="ECO:0000256" key="9">
    <source>
        <dbReference type="SAM" id="Phobius"/>
    </source>
</evidence>
<keyword evidence="8 9" id="KW-0472">Membrane</keyword>
<dbReference type="Proteomes" id="UP000507470">
    <property type="component" value="Unassembled WGS sequence"/>
</dbReference>
<proteinExistence type="inferred from homology"/>
<feature type="transmembrane region" description="Helical" evidence="9">
    <location>
        <begin position="386"/>
        <end position="413"/>
    </location>
</feature>
<name>A0A6J8DL67_MYTCO</name>
<comment type="subcellular location">
    <subcellularLocation>
        <location evidence="1">Golgi apparatus membrane</location>
        <topology evidence="1">Multi-pass membrane protein</topology>
    </subcellularLocation>
</comment>
<dbReference type="OrthoDB" id="5804250at2759"/>
<dbReference type="InterPro" id="IPR053936">
    <property type="entry name" value="WLS_GOLD"/>
</dbReference>
<evidence type="ECO:0000259" key="10">
    <source>
        <dbReference type="Pfam" id="PF06664"/>
    </source>
</evidence>
<gene>
    <name evidence="12" type="ORF">MCOR_41066</name>
</gene>
<dbReference type="PANTHER" id="PTHR13449:SF2">
    <property type="entry name" value="PROTEIN WNTLESS HOMOLOG"/>
    <property type="match status" value="1"/>
</dbReference>
<dbReference type="Pfam" id="PF21883">
    <property type="entry name" value="WLS_GOLD"/>
    <property type="match status" value="1"/>
</dbReference>
<evidence type="ECO:0000256" key="7">
    <source>
        <dbReference type="ARBA" id="ARBA00023034"/>
    </source>
</evidence>
<dbReference type="Pfam" id="PF06664">
    <property type="entry name" value="WLS-like_TM"/>
    <property type="match status" value="1"/>
</dbReference>
<dbReference type="InterPro" id="IPR009551">
    <property type="entry name" value="Wntless"/>
</dbReference>
<keyword evidence="13" id="KW-1185">Reference proteome</keyword>
<dbReference type="GO" id="GO:0061355">
    <property type="term" value="P:Wnt protein secretion"/>
    <property type="evidence" value="ECO:0007669"/>
    <property type="project" value="TreeGrafter"/>
</dbReference>
<dbReference type="InterPro" id="IPR047843">
    <property type="entry name" value="WLS-like_TM"/>
</dbReference>
<feature type="transmembrane region" description="Helical" evidence="9">
    <location>
        <begin position="434"/>
        <end position="461"/>
    </location>
</feature>
<dbReference type="EMBL" id="CACVKT020007420">
    <property type="protein sequence ID" value="CAC5407610.1"/>
    <property type="molecule type" value="Genomic_DNA"/>
</dbReference>
<keyword evidence="3" id="KW-0217">Developmental protein</keyword>
<feature type="domain" description="Wntless-like transmembrane" evidence="10">
    <location>
        <begin position="236"/>
        <end position="507"/>
    </location>
</feature>
<evidence type="ECO:0000256" key="8">
    <source>
        <dbReference type="ARBA" id="ARBA00023136"/>
    </source>
</evidence>
<feature type="domain" description="Wntless GOLD" evidence="11">
    <location>
        <begin position="48"/>
        <end position="235"/>
    </location>
</feature>
<sequence length="546" mass="62860">MAGVVLENLSWKKLIILSLILLMLLVTFFLIGGLQAPQPNNVNIIIGTKCYAPGRYVSREKWHIPRGNNSCEKLDSLRPDNAKIISKGITDKQIVFAFWIPGPRDGYELKMHPRFQYMMSVLQLDIIYQPQNPVGPNPVMLLDFRLGYRNEGDREGDWKLLAESAEDRKLVCTIAYNEKNETEPGSQYDCELLHAFEISSLHHDYYLLNLRLPPSPEKNIDIGQIDDISLVTIHQNGGFTIIWFSIKTFLFPCVLIVLVWFWRRIQQMCRPPNLLERTLFALGITMSILNLPIEWLTFWLNIPFMLLLNDIRQGAFYAMLLSFWIIFTGEHIMDQTERNRLKLYWKHLTAVIVGCVCLFVFEMCERGMQLKNPFYSIWSSEIGSKLALAFIILAAVAATAYFLFLCVMIYRVFRNISAKKSTLPSMSHMRKKYYMGLIFRFKFLMLLTLFCAALTVIFFIISQLSEGQWKWGDENLKLEYSSAFFTGVYGLWNVYIFGLLSLYAPSHKTASGANADTDSQEEEVQLTNVPSEMSALQSFAAKADQD</sequence>
<reference evidence="12 13" key="1">
    <citation type="submission" date="2020-06" db="EMBL/GenBank/DDBJ databases">
        <authorList>
            <person name="Li R."/>
            <person name="Bekaert M."/>
        </authorList>
    </citation>
    <scope>NUCLEOTIDE SEQUENCE [LARGE SCALE GENOMIC DNA]</scope>
    <source>
        <strain evidence="13">wild</strain>
    </source>
</reference>
<feature type="transmembrane region" description="Helical" evidence="9">
    <location>
        <begin position="481"/>
        <end position="504"/>
    </location>
</feature>
<keyword evidence="6 9" id="KW-1133">Transmembrane helix</keyword>
<keyword evidence="7" id="KW-0333">Golgi apparatus</keyword>
<dbReference type="GO" id="GO:0000139">
    <property type="term" value="C:Golgi membrane"/>
    <property type="evidence" value="ECO:0007669"/>
    <property type="project" value="UniProtKB-SubCell"/>
</dbReference>
<evidence type="ECO:0000256" key="6">
    <source>
        <dbReference type="ARBA" id="ARBA00022989"/>
    </source>
</evidence>
<organism evidence="12 13">
    <name type="scientific">Mytilus coruscus</name>
    <name type="common">Sea mussel</name>
    <dbReference type="NCBI Taxonomy" id="42192"/>
    <lineage>
        <taxon>Eukaryota</taxon>
        <taxon>Metazoa</taxon>
        <taxon>Spiralia</taxon>
        <taxon>Lophotrochozoa</taxon>
        <taxon>Mollusca</taxon>
        <taxon>Bivalvia</taxon>
        <taxon>Autobranchia</taxon>
        <taxon>Pteriomorphia</taxon>
        <taxon>Mytilida</taxon>
        <taxon>Mytiloidea</taxon>
        <taxon>Mytilidae</taxon>
        <taxon>Mytilinae</taxon>
        <taxon>Mytilus</taxon>
    </lineage>
</organism>